<keyword evidence="3" id="KW-1185">Reference proteome</keyword>
<dbReference type="SUPFAM" id="SSF51197">
    <property type="entry name" value="Clavaminate synthase-like"/>
    <property type="match status" value="1"/>
</dbReference>
<comment type="cofactor">
    <cofactor evidence="1">
        <name>Fe(2+)</name>
        <dbReference type="ChEBI" id="CHEBI:29033"/>
    </cofactor>
</comment>
<dbReference type="RefSeq" id="WP_283431263.1">
    <property type="nucleotide sequence ID" value="NZ_FXUG01000001.1"/>
</dbReference>
<evidence type="ECO:0000313" key="2">
    <source>
        <dbReference type="EMBL" id="SMP44349.1"/>
    </source>
</evidence>
<dbReference type="Gene3D" id="2.60.120.620">
    <property type="entry name" value="q2cbj1_9rhob like domain"/>
    <property type="match status" value="1"/>
</dbReference>
<name>A0ABY1PVH4_9BACT</name>
<evidence type="ECO:0000256" key="1">
    <source>
        <dbReference type="ARBA" id="ARBA00001954"/>
    </source>
</evidence>
<proteinExistence type="predicted"/>
<protein>
    <submittedName>
        <fullName evidence="2">Phytanoyl-CoA dioxygenase (PhyH)</fullName>
    </submittedName>
</protein>
<dbReference type="PANTHER" id="PTHR20883">
    <property type="entry name" value="PHYTANOYL-COA DIOXYGENASE DOMAIN CONTAINING 1"/>
    <property type="match status" value="1"/>
</dbReference>
<sequence length="241" mass="26406">MFEADLERDGFCLLRHAVTNETVSGLLAVCTNAFSDESRSVRARSSRGHVYAARNLIEAIPEVTSIWQNDLLVGFLRDQLGDSFGLVRALFFNKPPDRTWNLPWHQDTSIAVKDNSVASSSFSRPTLKAGVPHLIASDDILHQMLTLRIHLDEVTDDNGPLRVVPGSHVARESQGIGFPNAVTVQAAVGDVLAMRPLIQHASGPSAAGTTRHRRILHLEFAADPELPDGVQWHHFVQGTIG</sequence>
<dbReference type="Proteomes" id="UP001158067">
    <property type="component" value="Unassembled WGS sequence"/>
</dbReference>
<dbReference type="EMBL" id="FXUG01000001">
    <property type="protein sequence ID" value="SMP44349.1"/>
    <property type="molecule type" value="Genomic_DNA"/>
</dbReference>
<dbReference type="InterPro" id="IPR008775">
    <property type="entry name" value="Phytyl_CoA_dOase-like"/>
</dbReference>
<keyword evidence="2" id="KW-0223">Dioxygenase</keyword>
<reference evidence="2 3" key="1">
    <citation type="submission" date="2017-05" db="EMBL/GenBank/DDBJ databases">
        <authorList>
            <person name="Varghese N."/>
            <person name="Submissions S."/>
        </authorList>
    </citation>
    <scope>NUCLEOTIDE SEQUENCE [LARGE SCALE GENOMIC DNA]</scope>
    <source>
        <strain evidence="2 3">DSM 25457</strain>
    </source>
</reference>
<dbReference type="Pfam" id="PF05721">
    <property type="entry name" value="PhyH"/>
    <property type="match status" value="1"/>
</dbReference>
<dbReference type="GO" id="GO:0051213">
    <property type="term" value="F:dioxygenase activity"/>
    <property type="evidence" value="ECO:0007669"/>
    <property type="project" value="UniProtKB-KW"/>
</dbReference>
<accession>A0ABY1PVH4</accession>
<gene>
    <name evidence="2" type="ORF">SAMN06265222_1011127</name>
</gene>
<comment type="caution">
    <text evidence="2">The sequence shown here is derived from an EMBL/GenBank/DDBJ whole genome shotgun (WGS) entry which is preliminary data.</text>
</comment>
<evidence type="ECO:0000313" key="3">
    <source>
        <dbReference type="Proteomes" id="UP001158067"/>
    </source>
</evidence>
<organism evidence="2 3">
    <name type="scientific">Neorhodopirellula lusitana</name>
    <dbReference type="NCBI Taxonomy" id="445327"/>
    <lineage>
        <taxon>Bacteria</taxon>
        <taxon>Pseudomonadati</taxon>
        <taxon>Planctomycetota</taxon>
        <taxon>Planctomycetia</taxon>
        <taxon>Pirellulales</taxon>
        <taxon>Pirellulaceae</taxon>
        <taxon>Neorhodopirellula</taxon>
    </lineage>
</organism>
<dbReference type="PANTHER" id="PTHR20883:SF48">
    <property type="entry name" value="ECTOINE DIOXYGENASE"/>
    <property type="match status" value="1"/>
</dbReference>
<keyword evidence="2" id="KW-0560">Oxidoreductase</keyword>